<keyword evidence="3" id="KW-1185">Reference proteome</keyword>
<proteinExistence type="predicted"/>
<dbReference type="AlphaFoldDB" id="A0A8S3ZNB1"/>
<evidence type="ECO:0000256" key="1">
    <source>
        <dbReference type="SAM" id="MobiDB-lite"/>
    </source>
</evidence>
<feature type="compositionally biased region" description="Polar residues" evidence="1">
    <location>
        <begin position="78"/>
        <end position="89"/>
    </location>
</feature>
<organism evidence="2 3">
    <name type="scientific">Candidula unifasciata</name>
    <dbReference type="NCBI Taxonomy" id="100452"/>
    <lineage>
        <taxon>Eukaryota</taxon>
        <taxon>Metazoa</taxon>
        <taxon>Spiralia</taxon>
        <taxon>Lophotrochozoa</taxon>
        <taxon>Mollusca</taxon>
        <taxon>Gastropoda</taxon>
        <taxon>Heterobranchia</taxon>
        <taxon>Euthyneura</taxon>
        <taxon>Panpulmonata</taxon>
        <taxon>Eupulmonata</taxon>
        <taxon>Stylommatophora</taxon>
        <taxon>Helicina</taxon>
        <taxon>Helicoidea</taxon>
        <taxon>Geomitridae</taxon>
        <taxon>Candidula</taxon>
    </lineage>
</organism>
<protein>
    <submittedName>
        <fullName evidence="2">Uncharacterized protein</fullName>
    </submittedName>
</protein>
<accession>A0A8S3ZNB1</accession>
<name>A0A8S3ZNB1_9EUPU</name>
<dbReference type="EMBL" id="CAJHNH020004323">
    <property type="protein sequence ID" value="CAG5130869.1"/>
    <property type="molecule type" value="Genomic_DNA"/>
</dbReference>
<sequence>MNAFFYDYDDFDHTTTLVDWFETDLRHSTNSTDKASVGWGNFQQQTVIGNRQSDKTHCFCKKECHSHNKKTSDPVEFRQQSQETTDYSE</sequence>
<reference evidence="2" key="1">
    <citation type="submission" date="2021-04" db="EMBL/GenBank/DDBJ databases">
        <authorList>
            <consortium name="Molecular Ecology Group"/>
        </authorList>
    </citation>
    <scope>NUCLEOTIDE SEQUENCE</scope>
</reference>
<dbReference type="Proteomes" id="UP000678393">
    <property type="component" value="Unassembled WGS sequence"/>
</dbReference>
<evidence type="ECO:0000313" key="3">
    <source>
        <dbReference type="Proteomes" id="UP000678393"/>
    </source>
</evidence>
<comment type="caution">
    <text evidence="2">The sequence shown here is derived from an EMBL/GenBank/DDBJ whole genome shotgun (WGS) entry which is preliminary data.</text>
</comment>
<evidence type="ECO:0000313" key="2">
    <source>
        <dbReference type="EMBL" id="CAG5130869.1"/>
    </source>
</evidence>
<feature type="region of interest" description="Disordered" evidence="1">
    <location>
        <begin position="64"/>
        <end position="89"/>
    </location>
</feature>
<feature type="compositionally biased region" description="Basic and acidic residues" evidence="1">
    <location>
        <begin position="64"/>
        <end position="76"/>
    </location>
</feature>
<gene>
    <name evidence="2" type="ORF">CUNI_LOCUS16427</name>
</gene>